<keyword evidence="1" id="KW-0046">Antibiotic resistance</keyword>
<evidence type="ECO:0000313" key="3">
    <source>
        <dbReference type="Proteomes" id="UP000474757"/>
    </source>
</evidence>
<keyword evidence="3" id="KW-1185">Reference proteome</keyword>
<dbReference type="GO" id="GO:0046677">
    <property type="term" value="P:response to antibiotic"/>
    <property type="evidence" value="ECO:0007669"/>
    <property type="project" value="UniProtKB-KW"/>
</dbReference>
<comment type="caution">
    <text evidence="2">The sequence shown here is derived from an EMBL/GenBank/DDBJ whole genome shotgun (WGS) entry which is preliminary data.</text>
</comment>
<dbReference type="EMBL" id="JAAGAB010000001">
    <property type="protein sequence ID" value="NDU99656.1"/>
    <property type="molecule type" value="Genomic_DNA"/>
</dbReference>
<organism evidence="2 3">
    <name type="scientific">Pseudoroseicyclus tamaricis</name>
    <dbReference type="NCBI Taxonomy" id="2705421"/>
    <lineage>
        <taxon>Bacteria</taxon>
        <taxon>Pseudomonadati</taxon>
        <taxon>Pseudomonadota</taxon>
        <taxon>Alphaproteobacteria</taxon>
        <taxon>Rhodobacterales</taxon>
        <taxon>Paracoccaceae</taxon>
        <taxon>Pseudoroseicyclus</taxon>
    </lineage>
</organism>
<dbReference type="Gene3D" id="3.10.180.10">
    <property type="entry name" value="2,3-Dihydroxybiphenyl 1,2-Dioxygenase, domain 1"/>
    <property type="match status" value="1"/>
</dbReference>
<name>A0A6B2JM00_9RHOB</name>
<proteinExistence type="predicted"/>
<dbReference type="InterPro" id="IPR000335">
    <property type="entry name" value="Bleomycin-R"/>
</dbReference>
<dbReference type="Pfam" id="PF19581">
    <property type="entry name" value="Glyoxalase_7"/>
    <property type="match status" value="1"/>
</dbReference>
<reference evidence="2 3" key="1">
    <citation type="submission" date="2020-02" db="EMBL/GenBank/DDBJ databases">
        <title>Pseudoroseicyclus tamarix, sp. nov., isolated from offshore sediment of a Tamarix chinensis forest.</title>
        <authorList>
            <person name="Gai Y."/>
        </authorList>
    </citation>
    <scope>NUCLEOTIDE SEQUENCE [LARGE SCALE GENOMIC DNA]</scope>
    <source>
        <strain evidence="2 3">CLL3-39</strain>
    </source>
</reference>
<dbReference type="Proteomes" id="UP000474757">
    <property type="component" value="Unassembled WGS sequence"/>
</dbReference>
<dbReference type="SUPFAM" id="SSF54593">
    <property type="entry name" value="Glyoxalase/Bleomycin resistance protein/Dihydroxybiphenyl dioxygenase"/>
    <property type="match status" value="1"/>
</dbReference>
<evidence type="ECO:0000313" key="2">
    <source>
        <dbReference type="EMBL" id="NDU99656.1"/>
    </source>
</evidence>
<accession>A0A6B2JM00</accession>
<sequence length="127" mass="13895">MAIFTEVAPVLSVLDMGAALEFWGKLGFVIDFADSEVPEEAEYAGISRDGLALHLQTLPEDAARGQAAIAVRVAVESAGALKTLYDEWAPHDIIADPLELKPEGRMEFGFYAPDGAAFFFYWQRPES</sequence>
<evidence type="ECO:0008006" key="4">
    <source>
        <dbReference type="Google" id="ProtNLM"/>
    </source>
</evidence>
<dbReference type="InterPro" id="IPR029068">
    <property type="entry name" value="Glyas_Bleomycin-R_OHBP_Dase"/>
</dbReference>
<dbReference type="AlphaFoldDB" id="A0A6B2JM00"/>
<gene>
    <name evidence="2" type="ORF">GZA08_01550</name>
</gene>
<protein>
    <recommendedName>
        <fullName evidence="4">VOC domain-containing protein</fullName>
    </recommendedName>
</protein>
<evidence type="ECO:0000256" key="1">
    <source>
        <dbReference type="ARBA" id="ARBA00023251"/>
    </source>
</evidence>
<dbReference type="RefSeq" id="WP_163889330.1">
    <property type="nucleotide sequence ID" value="NZ_JAAFYS010000001.1"/>
</dbReference>